<keyword evidence="2" id="KW-0812">Transmembrane</keyword>
<feature type="transmembrane region" description="Helical" evidence="2">
    <location>
        <begin position="76"/>
        <end position="98"/>
    </location>
</feature>
<dbReference type="PANTHER" id="PTHR11119">
    <property type="entry name" value="XANTHINE-URACIL / VITAMIN C PERMEASE FAMILY MEMBER"/>
    <property type="match status" value="1"/>
</dbReference>
<keyword evidence="4" id="KW-1185">Reference proteome</keyword>
<dbReference type="Proteomes" id="UP001064489">
    <property type="component" value="Chromosome 13"/>
</dbReference>
<evidence type="ECO:0000256" key="1">
    <source>
        <dbReference type="ARBA" id="ARBA00008821"/>
    </source>
</evidence>
<accession>A0AAD5JHB8</accession>
<name>A0AAD5JHB8_ACENE</name>
<comment type="caution">
    <text evidence="3">The sequence shown here is derived from an EMBL/GenBank/DDBJ whole genome shotgun (WGS) entry which is preliminary data.</text>
</comment>
<dbReference type="EMBL" id="JAJSOW010000002">
    <property type="protein sequence ID" value="KAI9199075.1"/>
    <property type="molecule type" value="Genomic_DNA"/>
</dbReference>
<reference evidence="3 4" key="1">
    <citation type="journal article" date="2022" name="Plant J.">
        <title>Strategies of tolerance reflected in two North American maple genomes.</title>
        <authorList>
            <person name="McEvoy S.L."/>
            <person name="Sezen U.U."/>
            <person name="Trouern-Trend A."/>
            <person name="McMahon S.M."/>
            <person name="Schaberg P.G."/>
            <person name="Yang J."/>
            <person name="Wegrzyn J.L."/>
            <person name="Swenson N.G."/>
        </authorList>
    </citation>
    <scope>NUCLEOTIDE SEQUENCE [LARGE SCALE GENOMIC DNA]</scope>
    <source>
        <strain evidence="3">91603</strain>
    </source>
</reference>
<evidence type="ECO:0000313" key="4">
    <source>
        <dbReference type="Proteomes" id="UP001064489"/>
    </source>
</evidence>
<keyword evidence="2" id="KW-1133">Transmembrane helix</keyword>
<evidence type="ECO:0000256" key="2">
    <source>
        <dbReference type="SAM" id="Phobius"/>
    </source>
</evidence>
<feature type="transmembrane region" description="Helical" evidence="2">
    <location>
        <begin position="47"/>
        <end position="64"/>
    </location>
</feature>
<keyword evidence="2" id="KW-0472">Membrane</keyword>
<protein>
    <submittedName>
        <fullName evidence="3">Uncharacterized protein</fullName>
    </submittedName>
</protein>
<dbReference type="AlphaFoldDB" id="A0AAD5JHB8"/>
<sequence>MNSSNESCDRISRGPTYQAGLALCTADAHLKLSKSQVGYKVGRCVEIGIPMLILFIAFSQYLKNFQTRQMPILERFSLLICITVIWAYAHLLTASGAYKHCSDVTQLHCRTDKANLISSAPFYEIQDHPLTLKIAAIRIKIPYPLQWGAPTFAAGQ</sequence>
<comment type="similarity">
    <text evidence="1">Belongs to the nucleobase:cation symporter-2 (NCS2) (TC 2.A.40) family.</text>
</comment>
<gene>
    <name evidence="3" type="ORF">LWI28_026907</name>
</gene>
<organism evidence="3 4">
    <name type="scientific">Acer negundo</name>
    <name type="common">Box elder</name>
    <dbReference type="NCBI Taxonomy" id="4023"/>
    <lineage>
        <taxon>Eukaryota</taxon>
        <taxon>Viridiplantae</taxon>
        <taxon>Streptophyta</taxon>
        <taxon>Embryophyta</taxon>
        <taxon>Tracheophyta</taxon>
        <taxon>Spermatophyta</taxon>
        <taxon>Magnoliopsida</taxon>
        <taxon>eudicotyledons</taxon>
        <taxon>Gunneridae</taxon>
        <taxon>Pentapetalae</taxon>
        <taxon>rosids</taxon>
        <taxon>malvids</taxon>
        <taxon>Sapindales</taxon>
        <taxon>Sapindaceae</taxon>
        <taxon>Hippocastanoideae</taxon>
        <taxon>Acereae</taxon>
        <taxon>Acer</taxon>
    </lineage>
</organism>
<proteinExistence type="inferred from homology"/>
<evidence type="ECO:0000313" key="3">
    <source>
        <dbReference type="EMBL" id="KAI9199075.1"/>
    </source>
</evidence>